<evidence type="ECO:0000313" key="2">
    <source>
        <dbReference type="Proteomes" id="UP000254029"/>
    </source>
</evidence>
<dbReference type="Proteomes" id="UP000254029">
    <property type="component" value="Unassembled WGS sequence"/>
</dbReference>
<name>A0AAX2MBZ7_CHRVL</name>
<dbReference type="AlphaFoldDB" id="A0AAX2MBZ7"/>
<gene>
    <name evidence="1" type="ORF">NCTC8684_02727</name>
</gene>
<organism evidence="1 2">
    <name type="scientific">Chromobacterium violaceum</name>
    <dbReference type="NCBI Taxonomy" id="536"/>
    <lineage>
        <taxon>Bacteria</taxon>
        <taxon>Pseudomonadati</taxon>
        <taxon>Pseudomonadota</taxon>
        <taxon>Betaproteobacteria</taxon>
        <taxon>Neisseriales</taxon>
        <taxon>Chromobacteriaceae</taxon>
        <taxon>Chromobacterium</taxon>
    </lineage>
</organism>
<proteinExistence type="predicted"/>
<dbReference type="EMBL" id="UIGR01000001">
    <property type="protein sequence ID" value="SUX33624.1"/>
    <property type="molecule type" value="Genomic_DNA"/>
</dbReference>
<reference evidence="1 2" key="1">
    <citation type="submission" date="2018-06" db="EMBL/GenBank/DDBJ databases">
        <authorList>
            <consortium name="Pathogen Informatics"/>
            <person name="Doyle S."/>
        </authorList>
    </citation>
    <scope>NUCLEOTIDE SEQUENCE [LARGE SCALE GENOMIC DNA]</scope>
    <source>
        <strain evidence="1 2">NCTC8684</strain>
    </source>
</reference>
<accession>A0AAX2MBZ7</accession>
<evidence type="ECO:0000313" key="1">
    <source>
        <dbReference type="EMBL" id="SUX33624.1"/>
    </source>
</evidence>
<protein>
    <submittedName>
        <fullName evidence="1">Uncharacterized protein</fullName>
    </submittedName>
</protein>
<sequence>MVVRGIRMMAVSYRIGGHAPHLPWFLRRLAAQGLAAAPADNRPPRLPADWIGLEFADGWLDLGRDGDPALAERAAHCRAIGLPFAELAGDWMPAGGEFGFMLLVGDAPLPGSQARAGLDALAPQPGCWLHSGPVHSARFCQRAFAGLLHAGLFSLPPPDGQPRALDWEGALRRQWALADKLRALAEAYLAERVGQLPPYPAHAPDAAAHYAANLARTILLAMQDGQAWAALQNELAASPQEPSGARK</sequence>
<comment type="caution">
    <text evidence="1">The sequence shown here is derived from an EMBL/GenBank/DDBJ whole genome shotgun (WGS) entry which is preliminary data.</text>
</comment>